<organism evidence="14 15">
    <name type="scientific">Natronomonas moolapensis (strain DSM 18674 / CECT 7526 / JCM 14361 / 8.8.11)</name>
    <dbReference type="NCBI Taxonomy" id="268739"/>
    <lineage>
        <taxon>Archaea</taxon>
        <taxon>Methanobacteriati</taxon>
        <taxon>Methanobacteriota</taxon>
        <taxon>Stenosarchaea group</taxon>
        <taxon>Halobacteria</taxon>
        <taxon>Halobacteriales</taxon>
        <taxon>Natronomonadaceae</taxon>
        <taxon>Natronomonas</taxon>
    </lineage>
</organism>
<dbReference type="Gene3D" id="2.40.50.100">
    <property type="match status" value="1"/>
</dbReference>
<dbReference type="InterPro" id="IPR013611">
    <property type="entry name" value="Transp-assoc_OB_typ2"/>
</dbReference>
<dbReference type="GO" id="GO:0043190">
    <property type="term" value="C:ATP-binding cassette (ABC) transporter complex"/>
    <property type="evidence" value="ECO:0007669"/>
    <property type="project" value="InterPro"/>
</dbReference>
<dbReference type="FunFam" id="3.40.50.300:FF:000425">
    <property type="entry name" value="Probable ABC transporter, ATP-binding subunit"/>
    <property type="match status" value="1"/>
</dbReference>
<evidence type="ECO:0000256" key="9">
    <source>
        <dbReference type="ARBA" id="ARBA00041133"/>
    </source>
</evidence>
<dbReference type="AlphaFoldDB" id="M1XKW4"/>
<dbReference type="eggNOG" id="arCOG00177">
    <property type="taxonomic scope" value="Archaea"/>
</dbReference>
<dbReference type="OrthoDB" id="18368at2157"/>
<dbReference type="InterPro" id="IPR050093">
    <property type="entry name" value="ABC_SmlMolc_Importer"/>
</dbReference>
<dbReference type="PROSITE" id="PS00211">
    <property type="entry name" value="ABC_TRANSPORTER_1"/>
    <property type="match status" value="1"/>
</dbReference>
<evidence type="ECO:0000256" key="3">
    <source>
        <dbReference type="ARBA" id="ARBA00022505"/>
    </source>
</evidence>
<evidence type="ECO:0000256" key="10">
    <source>
        <dbReference type="ARBA" id="ARBA00047936"/>
    </source>
</evidence>
<dbReference type="GO" id="GO:0005524">
    <property type="term" value="F:ATP binding"/>
    <property type="evidence" value="ECO:0007669"/>
    <property type="project" value="UniProtKB-KW"/>
</dbReference>
<gene>
    <name evidence="14" type="ordered locus">Nmlp_2456</name>
</gene>
<dbReference type="PROSITE" id="PS50893">
    <property type="entry name" value="ABC_TRANSPORTER_2"/>
    <property type="match status" value="1"/>
</dbReference>
<evidence type="ECO:0000256" key="7">
    <source>
        <dbReference type="ARBA" id="ARBA00038781"/>
    </source>
</evidence>
<dbReference type="Proteomes" id="UP000011867">
    <property type="component" value="Chromosome"/>
</dbReference>
<feature type="region of interest" description="Disordered" evidence="12">
    <location>
        <begin position="326"/>
        <end position="345"/>
    </location>
</feature>
<comment type="similarity">
    <text evidence="6">Belongs to the ABC transporter superfamily. Sulfate/tungstate importer (TC 3.A.1.6) family.</text>
</comment>
<comment type="function">
    <text evidence="11">Part of the ABC transporter complex WtpABC involved in molybdate/tungstate import. Responsible for energy coupling to the transport system.</text>
</comment>
<keyword evidence="2" id="KW-0813">Transport</keyword>
<dbReference type="Pfam" id="PF08402">
    <property type="entry name" value="TOBE_2"/>
    <property type="match status" value="1"/>
</dbReference>
<keyword evidence="5 14" id="KW-0067">ATP-binding</keyword>
<dbReference type="GO" id="GO:1901238">
    <property type="term" value="F:ABC-type tungstate transporter activity"/>
    <property type="evidence" value="ECO:0007669"/>
    <property type="project" value="UniProtKB-EC"/>
</dbReference>
<evidence type="ECO:0000259" key="13">
    <source>
        <dbReference type="PROSITE" id="PS50893"/>
    </source>
</evidence>
<comment type="subcellular location">
    <subcellularLocation>
        <location evidence="1">Cell membrane</location>
        <topology evidence="1">Peripheral membrane protein</topology>
    </subcellularLocation>
</comment>
<feature type="domain" description="ABC transporter" evidence="13">
    <location>
        <begin position="7"/>
        <end position="237"/>
    </location>
</feature>
<keyword evidence="15" id="KW-1185">Reference proteome</keyword>
<evidence type="ECO:0000256" key="1">
    <source>
        <dbReference type="ARBA" id="ARBA00004202"/>
    </source>
</evidence>
<dbReference type="PANTHER" id="PTHR42781:SF4">
    <property type="entry name" value="SPERMIDINE_PUTRESCINE IMPORT ATP-BINDING PROTEIN POTA"/>
    <property type="match status" value="1"/>
</dbReference>
<sequence length="363" mass="38707">MTATAALEVEGLSKSFGDVAAVDDVHLRIDGSEFLGLVGPSGCGKTTTLRMLAGLERPDTGVVRIGGKPATDLPPRSRDTNIVFQDLVLFPHMSVAENVGYGLARQGIDGDRRRRRVEEALELVSLPSYGDRDPAALSGGQKQRVALARALVNDPTVLLLDEPLSSLDRALREEMQSELKRIQRESGTAFLYVTHDQESAMSMSDRIGVMREGRIVDIGTPEELYGRPKTQFVADFLGGATTLRGDVTAVDGDRAAVETALGGFEAAASRSDPSVGETVTVVIRPESVSVGEGPFSGTVRRLAYKGFYRQVTVETGDGGTLAARTAVDSRTTPDRPAGGGGMATGDRIRFAIDRAVIVDDEDE</sequence>
<evidence type="ECO:0000256" key="6">
    <source>
        <dbReference type="ARBA" id="ARBA00038307"/>
    </source>
</evidence>
<protein>
    <recommendedName>
        <fullName evidence="9">Molybdate/tungstate import ATP-binding protein WtpC</fullName>
        <ecNumber evidence="8">7.3.2.6</ecNumber>
    </recommendedName>
</protein>
<dbReference type="EMBL" id="HF582854">
    <property type="protein sequence ID" value="CCQ36623.1"/>
    <property type="molecule type" value="Genomic_DNA"/>
</dbReference>
<evidence type="ECO:0000256" key="4">
    <source>
        <dbReference type="ARBA" id="ARBA00022741"/>
    </source>
</evidence>
<dbReference type="InterPro" id="IPR003439">
    <property type="entry name" value="ABC_transporter-like_ATP-bd"/>
</dbReference>
<evidence type="ECO:0000256" key="5">
    <source>
        <dbReference type="ARBA" id="ARBA00022840"/>
    </source>
</evidence>
<evidence type="ECO:0000256" key="2">
    <source>
        <dbReference type="ARBA" id="ARBA00022448"/>
    </source>
</evidence>
<dbReference type="InterPro" id="IPR008995">
    <property type="entry name" value="Mo/tungstate-bd_C_term_dom"/>
</dbReference>
<dbReference type="InterPro" id="IPR017871">
    <property type="entry name" value="ABC_transporter-like_CS"/>
</dbReference>
<dbReference type="STRING" id="268739.Nmlp_2456"/>
<dbReference type="PANTHER" id="PTHR42781">
    <property type="entry name" value="SPERMIDINE/PUTRESCINE IMPORT ATP-BINDING PROTEIN POTA"/>
    <property type="match status" value="1"/>
</dbReference>
<evidence type="ECO:0000256" key="8">
    <source>
        <dbReference type="ARBA" id="ARBA00039025"/>
    </source>
</evidence>
<dbReference type="InterPro" id="IPR003593">
    <property type="entry name" value="AAA+_ATPase"/>
</dbReference>
<dbReference type="SUPFAM" id="SSF50331">
    <property type="entry name" value="MOP-like"/>
    <property type="match status" value="1"/>
</dbReference>
<keyword evidence="3" id="KW-0500">Molybdenum</keyword>
<dbReference type="Pfam" id="PF00005">
    <property type="entry name" value="ABC_tran"/>
    <property type="match status" value="1"/>
</dbReference>
<dbReference type="Gene3D" id="3.40.50.300">
    <property type="entry name" value="P-loop containing nucleotide triphosphate hydrolases"/>
    <property type="match status" value="1"/>
</dbReference>
<evidence type="ECO:0000313" key="15">
    <source>
        <dbReference type="Proteomes" id="UP000011867"/>
    </source>
</evidence>
<keyword evidence="4" id="KW-0547">Nucleotide-binding</keyword>
<evidence type="ECO:0000256" key="11">
    <source>
        <dbReference type="ARBA" id="ARBA00057369"/>
    </source>
</evidence>
<name>M1XKW4_NATM8</name>
<evidence type="ECO:0000313" key="14">
    <source>
        <dbReference type="EMBL" id="CCQ36623.1"/>
    </source>
</evidence>
<comment type="subunit">
    <text evidence="7">The complex is composed of two ATP-binding proteins (WtpC), two transmembrane proteins (WtpB) and a solute-binding protein (WtpA).</text>
</comment>
<dbReference type="SMART" id="SM00382">
    <property type="entry name" value="AAA"/>
    <property type="match status" value="1"/>
</dbReference>
<accession>M1XKW4</accession>
<dbReference type="InterPro" id="IPR027417">
    <property type="entry name" value="P-loop_NTPase"/>
</dbReference>
<dbReference type="SUPFAM" id="SSF52540">
    <property type="entry name" value="P-loop containing nucleoside triphosphate hydrolases"/>
    <property type="match status" value="1"/>
</dbReference>
<proteinExistence type="inferred from homology"/>
<dbReference type="HOGENOM" id="CLU_000604_1_1_2"/>
<dbReference type="EC" id="7.3.2.6" evidence="8"/>
<comment type="catalytic activity">
    <reaction evidence="10">
        <text>tungstate(in) + ATP + H2O = tungstate(out) + ADP + phosphate + H(+)</text>
        <dbReference type="Rhea" id="RHEA:35027"/>
        <dbReference type="ChEBI" id="CHEBI:15377"/>
        <dbReference type="ChEBI" id="CHEBI:15378"/>
        <dbReference type="ChEBI" id="CHEBI:30616"/>
        <dbReference type="ChEBI" id="CHEBI:43474"/>
        <dbReference type="ChEBI" id="CHEBI:46502"/>
        <dbReference type="ChEBI" id="CHEBI:456216"/>
        <dbReference type="EC" id="7.3.2.6"/>
    </reaction>
</comment>
<reference evidence="14 15" key="1">
    <citation type="journal article" date="2013" name="Genome Announc.">
        <title>Genome of the haloarchaeon Natronomonas moolapensis, a neutrophilic member of a previously haloalkaliphilic genus.</title>
        <authorList>
            <person name="Dyall-Smith M.L."/>
            <person name="Pfeiffer F."/>
            <person name="Oberwinkler T."/>
            <person name="Klee K."/>
            <person name="Rampp M."/>
            <person name="Palm P."/>
            <person name="Gross K."/>
            <person name="Schuster S.C."/>
            <person name="Oesterhelt D."/>
        </authorList>
    </citation>
    <scope>NUCLEOTIDE SEQUENCE [LARGE SCALE GENOMIC DNA]</scope>
    <source>
        <strain evidence="15">DSM 18674 / JCM 14361 / 8.8.11</strain>
    </source>
</reference>
<dbReference type="GO" id="GO:0016887">
    <property type="term" value="F:ATP hydrolysis activity"/>
    <property type="evidence" value="ECO:0007669"/>
    <property type="project" value="InterPro"/>
</dbReference>
<evidence type="ECO:0000256" key="12">
    <source>
        <dbReference type="SAM" id="MobiDB-lite"/>
    </source>
</evidence>
<dbReference type="KEGG" id="nmo:Nmlp_2456"/>